<evidence type="ECO:0000256" key="2">
    <source>
        <dbReference type="ARBA" id="ARBA00005077"/>
    </source>
</evidence>
<keyword evidence="11" id="KW-0028">Amino-acid biosynthesis</keyword>
<dbReference type="SMART" id="SM01097">
    <property type="entry name" value="CPSase_sm_chain"/>
    <property type="match status" value="1"/>
</dbReference>
<comment type="pathway">
    <text evidence="2 11">Amino-acid biosynthesis; L-arginine biosynthesis; carbamoyl phosphate from bicarbonate: step 1/1.</text>
</comment>
<dbReference type="InterPro" id="IPR050472">
    <property type="entry name" value="Anth_synth/Amidotransfase"/>
</dbReference>
<feature type="domain" description="Carbamoyl-phosphate synthase small subunit N-terminal" evidence="13">
    <location>
        <begin position="13"/>
        <end position="143"/>
    </location>
</feature>
<dbReference type="NCBIfam" id="TIGR01368">
    <property type="entry name" value="CPSaseIIsmall"/>
    <property type="match status" value="1"/>
</dbReference>
<feature type="active site" description="Nucleophile" evidence="11">
    <location>
        <position position="310"/>
    </location>
</feature>
<gene>
    <name evidence="11 14" type="primary">carA</name>
    <name evidence="14" type="ORF">GON01_00165</name>
</gene>
<evidence type="ECO:0000256" key="12">
    <source>
        <dbReference type="SAM" id="MobiDB-lite"/>
    </source>
</evidence>
<feature type="region of interest" description="Disordered" evidence="12">
    <location>
        <begin position="198"/>
        <end position="228"/>
    </location>
</feature>
<dbReference type="GO" id="GO:0004088">
    <property type="term" value="F:carbamoyl-phosphate synthase (glutamine-hydrolyzing) activity"/>
    <property type="evidence" value="ECO:0007669"/>
    <property type="project" value="UniProtKB-UniRule"/>
</dbReference>
<evidence type="ECO:0000313" key="15">
    <source>
        <dbReference type="Proteomes" id="UP000441389"/>
    </source>
</evidence>
<dbReference type="PRINTS" id="PR00096">
    <property type="entry name" value="GATASE"/>
</dbReference>
<evidence type="ECO:0000256" key="6">
    <source>
        <dbReference type="ARBA" id="ARBA00022840"/>
    </source>
</evidence>
<dbReference type="GO" id="GO:0006541">
    <property type="term" value="P:glutamine metabolic process"/>
    <property type="evidence" value="ECO:0007669"/>
    <property type="project" value="InterPro"/>
</dbReference>
<dbReference type="InterPro" id="IPR035686">
    <property type="entry name" value="CPSase_GATase1"/>
</dbReference>
<feature type="binding site" evidence="11">
    <location>
        <position position="281"/>
    </location>
    <ligand>
        <name>L-glutamine</name>
        <dbReference type="ChEBI" id="CHEBI:58359"/>
    </ligand>
</feature>
<dbReference type="PANTHER" id="PTHR43418">
    <property type="entry name" value="MULTIFUNCTIONAL TRYPTOPHAN BIOSYNTHESIS PROTEIN-RELATED"/>
    <property type="match status" value="1"/>
</dbReference>
<evidence type="ECO:0000256" key="9">
    <source>
        <dbReference type="ARBA" id="ARBA00048816"/>
    </source>
</evidence>
<organism evidence="14 15">
    <name type="scientific">Sphingomonas horti</name>
    <dbReference type="NCBI Taxonomy" id="2682842"/>
    <lineage>
        <taxon>Bacteria</taxon>
        <taxon>Pseudomonadati</taxon>
        <taxon>Pseudomonadota</taxon>
        <taxon>Alphaproteobacteria</taxon>
        <taxon>Sphingomonadales</taxon>
        <taxon>Sphingomonadaceae</taxon>
        <taxon>Sphingomonas</taxon>
    </lineage>
</organism>
<feature type="active site" evidence="11">
    <location>
        <position position="394"/>
    </location>
</feature>
<feature type="binding site" evidence="11">
    <location>
        <position position="283"/>
    </location>
    <ligand>
        <name>L-glutamine</name>
        <dbReference type="ChEBI" id="CHEBI:58359"/>
    </ligand>
</feature>
<dbReference type="GO" id="GO:0006526">
    <property type="term" value="P:L-arginine biosynthetic process"/>
    <property type="evidence" value="ECO:0007669"/>
    <property type="project" value="UniProtKB-UniRule"/>
</dbReference>
<keyword evidence="7 11" id="KW-0315">Glutamine amidotransferase</keyword>
<dbReference type="RefSeq" id="WP_157024959.1">
    <property type="nucleotide sequence ID" value="NZ_WQMS01000001.1"/>
</dbReference>
<keyword evidence="6 11" id="KW-0067">ATP-binding</keyword>
<protein>
    <recommendedName>
        <fullName evidence="11">Carbamoyl phosphate synthase small chain</fullName>
        <ecNumber evidence="11">6.3.5.5</ecNumber>
    </recommendedName>
    <alternativeName>
        <fullName evidence="11">Carbamoyl phosphate synthetase glutamine chain</fullName>
    </alternativeName>
</protein>
<comment type="similarity">
    <text evidence="3 11">Belongs to the CarA family.</text>
</comment>
<dbReference type="CDD" id="cd01744">
    <property type="entry name" value="GATase1_CPSase"/>
    <property type="match status" value="1"/>
</dbReference>
<reference evidence="14 15" key="1">
    <citation type="submission" date="2019-12" db="EMBL/GenBank/DDBJ databases">
        <authorList>
            <person name="Huq M.A."/>
        </authorList>
    </citation>
    <scope>NUCLEOTIDE SEQUENCE [LARGE SCALE GENOMIC DNA]</scope>
    <source>
        <strain evidence="14 15">MAH-20</strain>
    </source>
</reference>
<comment type="catalytic activity">
    <reaction evidence="9 11">
        <text>hydrogencarbonate + L-glutamine + 2 ATP + H2O = carbamoyl phosphate + L-glutamate + 2 ADP + phosphate + 2 H(+)</text>
        <dbReference type="Rhea" id="RHEA:18633"/>
        <dbReference type="ChEBI" id="CHEBI:15377"/>
        <dbReference type="ChEBI" id="CHEBI:15378"/>
        <dbReference type="ChEBI" id="CHEBI:17544"/>
        <dbReference type="ChEBI" id="CHEBI:29985"/>
        <dbReference type="ChEBI" id="CHEBI:30616"/>
        <dbReference type="ChEBI" id="CHEBI:43474"/>
        <dbReference type="ChEBI" id="CHEBI:58228"/>
        <dbReference type="ChEBI" id="CHEBI:58359"/>
        <dbReference type="ChEBI" id="CHEBI:456216"/>
        <dbReference type="EC" id="6.3.5.5"/>
    </reaction>
</comment>
<evidence type="ECO:0000256" key="3">
    <source>
        <dbReference type="ARBA" id="ARBA00007800"/>
    </source>
</evidence>
<accession>A0A6I4IWA9</accession>
<evidence type="ECO:0000256" key="1">
    <source>
        <dbReference type="ARBA" id="ARBA00004812"/>
    </source>
</evidence>
<proteinExistence type="inferred from homology"/>
<dbReference type="PROSITE" id="PS51273">
    <property type="entry name" value="GATASE_TYPE_1"/>
    <property type="match status" value="1"/>
</dbReference>
<keyword evidence="5 11" id="KW-0547">Nucleotide-binding</keyword>
<dbReference type="PRINTS" id="PR00097">
    <property type="entry name" value="ANTSNTHASEII"/>
</dbReference>
<feature type="active site" evidence="11">
    <location>
        <position position="396"/>
    </location>
</feature>
<dbReference type="GO" id="GO:0044205">
    <property type="term" value="P:'de novo' UMP biosynthetic process"/>
    <property type="evidence" value="ECO:0007669"/>
    <property type="project" value="UniProtKB-UniRule"/>
</dbReference>
<feature type="binding site" evidence="11">
    <location>
        <position position="354"/>
    </location>
    <ligand>
        <name>L-glutamine</name>
        <dbReference type="ChEBI" id="CHEBI:58359"/>
    </ligand>
</feature>
<comment type="caution">
    <text evidence="14">The sequence shown here is derived from an EMBL/GenBank/DDBJ whole genome shotgun (WGS) entry which is preliminary data.</text>
</comment>
<dbReference type="SUPFAM" id="SSF52317">
    <property type="entry name" value="Class I glutamine amidotransferase-like"/>
    <property type="match status" value="1"/>
</dbReference>
<comment type="subunit">
    <text evidence="11">Composed of two chains; the small (or glutamine) chain promotes the hydrolysis of glutamine to ammonia, which is used by the large (or ammonia) chain to synthesize carbamoyl phosphate. Tetramer of heterodimers (alpha,beta)4.</text>
</comment>
<dbReference type="UniPathway" id="UPA00070">
    <property type="reaction ID" value="UER00115"/>
</dbReference>
<dbReference type="AlphaFoldDB" id="A0A6I4IWA9"/>
<dbReference type="UniPathway" id="UPA00068">
    <property type="reaction ID" value="UER00171"/>
</dbReference>
<feature type="binding site" evidence="11">
    <location>
        <position position="355"/>
    </location>
    <ligand>
        <name>L-glutamine</name>
        <dbReference type="ChEBI" id="CHEBI:58359"/>
    </ligand>
</feature>
<evidence type="ECO:0000256" key="7">
    <source>
        <dbReference type="ARBA" id="ARBA00022962"/>
    </source>
</evidence>
<dbReference type="PANTHER" id="PTHR43418:SF7">
    <property type="entry name" value="CARBAMOYL-PHOSPHATE SYNTHASE SMALL CHAIN"/>
    <property type="match status" value="1"/>
</dbReference>
<evidence type="ECO:0000256" key="5">
    <source>
        <dbReference type="ARBA" id="ARBA00022741"/>
    </source>
</evidence>
<keyword evidence="15" id="KW-1185">Reference proteome</keyword>
<dbReference type="HAMAP" id="MF_01209">
    <property type="entry name" value="CPSase_S_chain"/>
    <property type="match status" value="1"/>
</dbReference>
<dbReference type="Gene3D" id="3.50.30.20">
    <property type="entry name" value="Carbamoyl-phosphate synthase small subunit, N-terminal domain"/>
    <property type="match status" value="1"/>
</dbReference>
<feature type="binding site" evidence="11">
    <location>
        <position position="352"/>
    </location>
    <ligand>
        <name>L-glutamine</name>
        <dbReference type="ChEBI" id="CHEBI:58359"/>
    </ligand>
</feature>
<feature type="binding site" evidence="11">
    <location>
        <position position="314"/>
    </location>
    <ligand>
        <name>L-glutamine</name>
        <dbReference type="ChEBI" id="CHEBI:58359"/>
    </ligand>
</feature>
<feature type="binding site" evidence="11">
    <location>
        <position position="57"/>
    </location>
    <ligand>
        <name>L-glutamine</name>
        <dbReference type="ChEBI" id="CHEBI:58359"/>
    </ligand>
</feature>
<evidence type="ECO:0000256" key="10">
    <source>
        <dbReference type="ARBA" id="ARBA00049285"/>
    </source>
</evidence>
<dbReference type="Pfam" id="PF00988">
    <property type="entry name" value="CPSase_sm_chain"/>
    <property type="match status" value="1"/>
</dbReference>
<dbReference type="Gene3D" id="3.40.50.880">
    <property type="match status" value="1"/>
</dbReference>
<dbReference type="EC" id="6.3.5.5" evidence="11"/>
<dbReference type="GO" id="GO:0005524">
    <property type="term" value="F:ATP binding"/>
    <property type="evidence" value="ECO:0007669"/>
    <property type="project" value="UniProtKB-UniRule"/>
</dbReference>
<comment type="function">
    <text evidence="11">Small subunit of the glutamine-dependent carbamoyl phosphate synthetase (CPSase). CPSase catalyzes the formation of carbamoyl phosphate from the ammonia moiety of glutamine, carbonate, and phosphate donated by ATP, constituting the first step of 2 biosynthetic pathways, one leading to arginine and/or urea and the other to pyrimidine nucleotides. The small subunit (glutamine amidotransferase) binds and cleaves glutamine to supply the large subunit with the substrate ammonia.</text>
</comment>
<evidence type="ECO:0000256" key="4">
    <source>
        <dbReference type="ARBA" id="ARBA00022598"/>
    </source>
</evidence>
<dbReference type="FunFam" id="3.50.30.20:FF:000001">
    <property type="entry name" value="Carbamoyl-phosphate synthase small chain"/>
    <property type="match status" value="1"/>
</dbReference>
<keyword evidence="11" id="KW-0055">Arginine biosynthesis</keyword>
<name>A0A6I4IWA9_9SPHN</name>
<dbReference type="PRINTS" id="PR00099">
    <property type="entry name" value="CPSGATASE"/>
</dbReference>
<dbReference type="InterPro" id="IPR017926">
    <property type="entry name" value="GATASE"/>
</dbReference>
<sequence length="416" mass="44157">MADATPTRAPEGATGVLVLASGDVIWGRGFGAEGEAVGEVCFHTAITGYQEIMTDPSFEGQIITFTFPHIGNVGANHEDVEANHAHALGCIVREDVTAPSNFRAAEGFDSWLKARGKIGLAGVDTRALTRRIREGGAPNGVIAYRADGRFDVEALLAKARAWPGLEGMDLAKEVSCEAHHGWEGGVWELGSGYTSPLPLAGGAGGGQAPESRADLKAVPTPSPSRKREGNVPHVVAIDYGSKHNIFRNLVKAGARVTVLPATATFDDVMAQSPDGFFLSNGPGDPAATAEYAVPVIQKMLETDKPLFGICLGHQLLALAIGAKTTKMFQGHRGANHPVKRLEDGRVEITSMNHGFAVERETLPENARETHVSLFDGSNCGLELTDHPAFSVQYHPEASPGPQDSCYLFEKFVGMLG</sequence>
<dbReference type="InterPro" id="IPR036480">
    <property type="entry name" value="CarbP_synth_ssu_N_sf"/>
</dbReference>
<comment type="catalytic activity">
    <reaction evidence="10 11">
        <text>L-glutamine + H2O = L-glutamate + NH4(+)</text>
        <dbReference type="Rhea" id="RHEA:15889"/>
        <dbReference type="ChEBI" id="CHEBI:15377"/>
        <dbReference type="ChEBI" id="CHEBI:28938"/>
        <dbReference type="ChEBI" id="CHEBI:29985"/>
        <dbReference type="ChEBI" id="CHEBI:58359"/>
    </reaction>
</comment>
<feature type="region of interest" description="CPSase" evidence="11">
    <location>
        <begin position="1"/>
        <end position="193"/>
    </location>
</feature>
<dbReference type="EMBL" id="WQMS01000001">
    <property type="protein sequence ID" value="MVO76356.1"/>
    <property type="molecule type" value="Genomic_DNA"/>
</dbReference>
<dbReference type="InterPro" id="IPR002474">
    <property type="entry name" value="CarbamoylP_synth_ssu_N"/>
</dbReference>
<keyword evidence="8 11" id="KW-0665">Pyrimidine biosynthesis</keyword>
<feature type="binding site" evidence="11">
    <location>
        <position position="311"/>
    </location>
    <ligand>
        <name>L-glutamine</name>
        <dbReference type="ChEBI" id="CHEBI:58359"/>
    </ligand>
</feature>
<evidence type="ECO:0000313" key="14">
    <source>
        <dbReference type="EMBL" id="MVO76356.1"/>
    </source>
</evidence>
<dbReference type="Proteomes" id="UP000441389">
    <property type="component" value="Unassembled WGS sequence"/>
</dbReference>
<dbReference type="NCBIfam" id="NF009475">
    <property type="entry name" value="PRK12838.1"/>
    <property type="match status" value="1"/>
</dbReference>
<keyword evidence="4 11" id="KW-0436">Ligase</keyword>
<dbReference type="GO" id="GO:0006207">
    <property type="term" value="P:'de novo' pyrimidine nucleobase biosynthetic process"/>
    <property type="evidence" value="ECO:0007669"/>
    <property type="project" value="InterPro"/>
</dbReference>
<dbReference type="InterPro" id="IPR029062">
    <property type="entry name" value="Class_I_gatase-like"/>
</dbReference>
<dbReference type="InterPro" id="IPR006274">
    <property type="entry name" value="CarbamoylP_synth_ssu"/>
</dbReference>
<evidence type="ECO:0000259" key="13">
    <source>
        <dbReference type="SMART" id="SM01097"/>
    </source>
</evidence>
<comment type="pathway">
    <text evidence="1 11">Pyrimidine metabolism; UMP biosynthesis via de novo pathway; (S)-dihydroorotate from bicarbonate: step 1/3.</text>
</comment>
<dbReference type="Pfam" id="PF00117">
    <property type="entry name" value="GATase"/>
    <property type="match status" value="1"/>
</dbReference>
<evidence type="ECO:0000256" key="8">
    <source>
        <dbReference type="ARBA" id="ARBA00022975"/>
    </source>
</evidence>
<evidence type="ECO:0000256" key="11">
    <source>
        <dbReference type="HAMAP-Rule" id="MF_01209"/>
    </source>
</evidence>
<dbReference type="SUPFAM" id="SSF52021">
    <property type="entry name" value="Carbamoyl phosphate synthetase, small subunit N-terminal domain"/>
    <property type="match status" value="1"/>
</dbReference>